<dbReference type="InterPro" id="IPR038005">
    <property type="entry name" value="RX-like_CC"/>
</dbReference>
<name>A0A6P3ZUC1_ZIZJJ</name>
<dbReference type="Pfam" id="PF23559">
    <property type="entry name" value="WHD_DRP"/>
    <property type="match status" value="1"/>
</dbReference>
<dbReference type="RefSeq" id="XP_015883325.3">
    <property type="nucleotide sequence ID" value="XM_016027839.4"/>
</dbReference>
<feature type="domain" description="Disease resistance protein winged helix" evidence="10">
    <location>
        <begin position="431"/>
        <end position="504"/>
    </location>
</feature>
<evidence type="ECO:0000259" key="9">
    <source>
        <dbReference type="Pfam" id="PF23247"/>
    </source>
</evidence>
<reference evidence="12" key="1">
    <citation type="submission" date="2025-05" db="UniProtKB">
        <authorList>
            <consortium name="RefSeq"/>
        </authorList>
    </citation>
    <scope>NUCLEOTIDE SEQUENCE [LARGE SCALE GENOMIC DNA]</scope>
</reference>
<dbReference type="Gene3D" id="3.80.10.10">
    <property type="entry name" value="Ribonuclease Inhibitor"/>
    <property type="match status" value="3"/>
</dbReference>
<dbReference type="Proteomes" id="UP001652623">
    <property type="component" value="Chromosome 2"/>
</dbReference>
<sequence>MAGEVLLSSVADVIIWQLGKAIENEVALLSGVEDELQKLKDTISTIKSVLADAEKKQVQEEQIKTWLRRLEDAVYEADDFVDEFSTHQTLRSQQQAMTGNTLAKKVRTFCCSTSFPLGFRHKMGRKIKDIRNKLDAIANDRKFHLVTGLQETEVVTAEWKDHSFQREEDTIGREDDKVEIKKRLFDMKTKENIGVIPIVGVGGLGKTTLAQLVFNDEEVQRHFEPKLWVSVPKVFDLELVVKEVFQSARQGERSTDITLDQMQKDIREKIKGKQFLLVLDDIWDLDNREKWLSLENLLRDGSSGSRIIVTTRDKEVARIINGPEEPPYILKALDEIKAWSLFEKLAFVQEPKGSIIVEIGKEIMKKCGGIPLVIRTIASLLYSRHVDEWLSFKEKELSTISQYDKDVIPRLKLSYDHLPSHLKRCFAYCSLFPKNHIIDVKKLINLWMAQGFIKLSNHQERPEDMGYQHFTDLLYRSFFEKVGTDDILNIITKCKMHDCMHDLAMSVAGPQCVMLNLNVAAADDDKIETTTHHMSFNFGLRDHQSFADFWVRAKRIRTILFNKCSYSSMLRLGNSLDKIDLQFKFLRTLGLSGLGMETVRDSIGRLKHLRCLDLSANSMKALPDSIGNLHNLQTLDLSGCESLEALPDSIGGLKHLRYLDLSRNSMKVWPDSIVNLHNLQTLDLQFCGTLEALPVDIWKLVNLRHLYTDFAFRQIHLPRGLSQLTNLQTLTEFQVKAEHGSQLNELRDLNNLRGRLRIAVQEDGIKSEGANLKSKQHLQYLQLWIDGKMVDDCGDLVPHSNIKSFTLLGPYPGAALLNCVPSLKNLVEFTLWGHKECQSIAALNHLPHLKVLHLRNLKAVKYISSDDYDDNVVDGNLLPFFPSLQRLGLFDIPNLKGWWKGVENTENTSRSLPFFPCLSQLVIDGCPNLICMPLFPYLQELHLRGTRIKPFQQTLMMKNIVGPPTSSDKASSSSSASSAALLPLSTLKILDIEDCKELEMPYEDSGAILWQHLQSLSILRLYKLPKLVALPEGLQQVTSLQEISISECEILKAVLECVKSLKSLRSLGIADCPSLMCLPEGIDGLTSLQNLIIVRCPIVLEKCLEDTGDYWPMISHIKNRLLVY</sequence>
<keyword evidence="6" id="KW-0175">Coiled coil</keyword>
<feature type="domain" description="Disease resistance N-terminal" evidence="8">
    <location>
        <begin position="13"/>
        <end position="94"/>
    </location>
</feature>
<dbReference type="InterPro" id="IPR055414">
    <property type="entry name" value="LRR_R13L4/SHOC2-like"/>
</dbReference>
<evidence type="ECO:0000259" key="10">
    <source>
        <dbReference type="Pfam" id="PF23559"/>
    </source>
</evidence>
<dbReference type="InterPro" id="IPR058922">
    <property type="entry name" value="WHD_DRP"/>
</dbReference>
<feature type="coiled-coil region" evidence="6">
    <location>
        <begin position="22"/>
        <end position="56"/>
    </location>
</feature>
<dbReference type="GeneID" id="107419107"/>
<evidence type="ECO:0000256" key="6">
    <source>
        <dbReference type="SAM" id="Coils"/>
    </source>
</evidence>
<dbReference type="GO" id="GO:0051707">
    <property type="term" value="P:response to other organism"/>
    <property type="evidence" value="ECO:0007669"/>
    <property type="project" value="UniProtKB-ARBA"/>
</dbReference>
<evidence type="ECO:0000313" key="13">
    <source>
        <dbReference type="RefSeq" id="XP_015883325.3"/>
    </source>
</evidence>
<dbReference type="InterPro" id="IPR036388">
    <property type="entry name" value="WH-like_DNA-bd_sf"/>
</dbReference>
<dbReference type="PRINTS" id="PR00364">
    <property type="entry name" value="DISEASERSIST"/>
</dbReference>
<dbReference type="Pfam" id="PF00931">
    <property type="entry name" value="NB-ARC"/>
    <property type="match status" value="1"/>
</dbReference>
<dbReference type="SUPFAM" id="SSF52047">
    <property type="entry name" value="RNI-like"/>
    <property type="match status" value="1"/>
</dbReference>
<dbReference type="InterPro" id="IPR002182">
    <property type="entry name" value="NB-ARC"/>
</dbReference>
<dbReference type="Gene3D" id="1.20.5.4130">
    <property type="match status" value="1"/>
</dbReference>
<dbReference type="InterPro" id="IPR032675">
    <property type="entry name" value="LRR_dom_sf"/>
</dbReference>
<accession>A0A6P3ZUC1</accession>
<organism evidence="12 13">
    <name type="scientific">Ziziphus jujuba</name>
    <name type="common">Chinese jujube</name>
    <name type="synonym">Ziziphus sativa</name>
    <dbReference type="NCBI Taxonomy" id="326968"/>
    <lineage>
        <taxon>Eukaryota</taxon>
        <taxon>Viridiplantae</taxon>
        <taxon>Streptophyta</taxon>
        <taxon>Embryophyta</taxon>
        <taxon>Tracheophyta</taxon>
        <taxon>Spermatophyta</taxon>
        <taxon>Magnoliopsida</taxon>
        <taxon>eudicotyledons</taxon>
        <taxon>Gunneridae</taxon>
        <taxon>Pentapetalae</taxon>
        <taxon>rosids</taxon>
        <taxon>fabids</taxon>
        <taxon>Rosales</taxon>
        <taxon>Rhamnaceae</taxon>
        <taxon>Paliureae</taxon>
        <taxon>Ziziphus</taxon>
    </lineage>
</organism>
<dbReference type="InterPro" id="IPR027417">
    <property type="entry name" value="P-loop_NTPase"/>
</dbReference>
<gene>
    <name evidence="13" type="primary">LOC107419107</name>
</gene>
<dbReference type="Pfam" id="PF13855">
    <property type="entry name" value="LRR_8"/>
    <property type="match status" value="1"/>
</dbReference>
<dbReference type="Pfam" id="PF23247">
    <property type="entry name" value="LRR_RPS2"/>
    <property type="match status" value="1"/>
</dbReference>
<keyword evidence="3" id="KW-0547">Nucleotide-binding</keyword>
<dbReference type="SUPFAM" id="SSF52058">
    <property type="entry name" value="L domain-like"/>
    <property type="match status" value="1"/>
</dbReference>
<dbReference type="GO" id="GO:0005524">
    <property type="term" value="F:ATP binding"/>
    <property type="evidence" value="ECO:0007669"/>
    <property type="project" value="UniProtKB-KW"/>
</dbReference>
<evidence type="ECO:0000256" key="4">
    <source>
        <dbReference type="ARBA" id="ARBA00022821"/>
    </source>
</evidence>
<reference evidence="13" key="2">
    <citation type="submission" date="2025-08" db="UniProtKB">
        <authorList>
            <consortium name="RefSeq"/>
        </authorList>
    </citation>
    <scope>IDENTIFICATION</scope>
    <source>
        <tissue evidence="13">Seedling</tissue>
    </source>
</reference>
<dbReference type="InterPro" id="IPR057135">
    <property type="entry name" value="At4g27190-like_LRR"/>
</dbReference>
<dbReference type="AlphaFoldDB" id="A0A6P3ZUC1"/>
<keyword evidence="5" id="KW-0067">ATP-binding</keyword>
<dbReference type="SUPFAM" id="SSF52540">
    <property type="entry name" value="P-loop containing nucleoside triphosphate hydrolases"/>
    <property type="match status" value="1"/>
</dbReference>
<dbReference type="SMART" id="SM00369">
    <property type="entry name" value="LRR_TYP"/>
    <property type="match status" value="2"/>
</dbReference>
<dbReference type="GO" id="GO:0043531">
    <property type="term" value="F:ADP binding"/>
    <property type="evidence" value="ECO:0007669"/>
    <property type="project" value="InterPro"/>
</dbReference>
<proteinExistence type="predicted"/>
<dbReference type="Gene3D" id="3.40.50.300">
    <property type="entry name" value="P-loop containing nucleotide triphosphate hydrolases"/>
    <property type="match status" value="1"/>
</dbReference>
<evidence type="ECO:0000259" key="8">
    <source>
        <dbReference type="Pfam" id="PF18052"/>
    </source>
</evidence>
<dbReference type="InterPro" id="IPR001611">
    <property type="entry name" value="Leu-rich_rpt"/>
</dbReference>
<keyword evidence="1" id="KW-0433">Leucine-rich repeat</keyword>
<evidence type="ECO:0000256" key="2">
    <source>
        <dbReference type="ARBA" id="ARBA00022737"/>
    </source>
</evidence>
<dbReference type="PANTHER" id="PTHR36766">
    <property type="entry name" value="PLANT BROAD-SPECTRUM MILDEW RESISTANCE PROTEIN RPW8"/>
    <property type="match status" value="1"/>
</dbReference>
<dbReference type="Gene3D" id="1.10.10.10">
    <property type="entry name" value="Winged helix-like DNA-binding domain superfamily/Winged helix DNA-binding domain"/>
    <property type="match status" value="1"/>
</dbReference>
<dbReference type="InterPro" id="IPR041118">
    <property type="entry name" value="Rx_N"/>
</dbReference>
<evidence type="ECO:0000256" key="3">
    <source>
        <dbReference type="ARBA" id="ARBA00022741"/>
    </source>
</evidence>
<evidence type="ECO:0000313" key="12">
    <source>
        <dbReference type="Proteomes" id="UP001652623"/>
    </source>
</evidence>
<evidence type="ECO:0000256" key="1">
    <source>
        <dbReference type="ARBA" id="ARBA00022614"/>
    </source>
</evidence>
<dbReference type="Pfam" id="PF18052">
    <property type="entry name" value="Rx_N"/>
    <property type="match status" value="1"/>
</dbReference>
<dbReference type="KEGG" id="zju:107419107"/>
<evidence type="ECO:0000259" key="7">
    <source>
        <dbReference type="Pfam" id="PF00931"/>
    </source>
</evidence>
<keyword evidence="12" id="KW-1185">Reference proteome</keyword>
<dbReference type="CDD" id="cd14798">
    <property type="entry name" value="RX-CC_like"/>
    <property type="match status" value="1"/>
</dbReference>
<evidence type="ECO:0000259" key="11">
    <source>
        <dbReference type="Pfam" id="PF23598"/>
    </source>
</evidence>
<feature type="domain" description="Disease resistance protein At4g27190-like leucine-rich repeats" evidence="9">
    <location>
        <begin position="977"/>
        <end position="1072"/>
    </location>
</feature>
<protein>
    <submittedName>
        <fullName evidence="13">Disease resistance protein RGA1 isoform X1</fullName>
    </submittedName>
</protein>
<dbReference type="Gene3D" id="1.10.8.430">
    <property type="entry name" value="Helical domain of apoptotic protease-activating factors"/>
    <property type="match status" value="1"/>
</dbReference>
<keyword evidence="2" id="KW-0677">Repeat</keyword>
<dbReference type="Pfam" id="PF23598">
    <property type="entry name" value="LRR_14"/>
    <property type="match status" value="1"/>
</dbReference>
<feature type="domain" description="Disease resistance R13L4/SHOC-2-like LRR" evidence="11">
    <location>
        <begin position="649"/>
        <end position="864"/>
    </location>
</feature>
<dbReference type="InterPro" id="IPR003591">
    <property type="entry name" value="Leu-rich_rpt_typical-subtyp"/>
</dbReference>
<dbReference type="InterPro" id="IPR042197">
    <property type="entry name" value="Apaf_helical"/>
</dbReference>
<dbReference type="InParanoid" id="A0A6P3ZUC1"/>
<dbReference type="GO" id="GO:0006952">
    <property type="term" value="P:defense response"/>
    <property type="evidence" value="ECO:0007669"/>
    <property type="project" value="UniProtKB-KW"/>
</dbReference>
<feature type="domain" description="NB-ARC" evidence="7">
    <location>
        <begin position="174"/>
        <end position="349"/>
    </location>
</feature>
<dbReference type="PANTHER" id="PTHR36766:SF38">
    <property type="entry name" value="DISEASE RESISTANCE PROTEIN RGA3"/>
    <property type="match status" value="1"/>
</dbReference>
<evidence type="ECO:0000256" key="5">
    <source>
        <dbReference type="ARBA" id="ARBA00022840"/>
    </source>
</evidence>
<keyword evidence="4" id="KW-0611">Plant defense</keyword>